<organism evidence="1 2">
    <name type="scientific">Rubinisphaera brasiliensis (strain ATCC 49424 / DSM 5305 / JCM 21570 / IAM 15109 / NBRC 103401 / IFAM 1448)</name>
    <name type="common">Planctomyces brasiliensis</name>
    <dbReference type="NCBI Taxonomy" id="756272"/>
    <lineage>
        <taxon>Bacteria</taxon>
        <taxon>Pseudomonadati</taxon>
        <taxon>Planctomycetota</taxon>
        <taxon>Planctomycetia</taxon>
        <taxon>Planctomycetales</taxon>
        <taxon>Planctomycetaceae</taxon>
        <taxon>Rubinisphaera</taxon>
    </lineage>
</organism>
<accession>F0SKR9</accession>
<evidence type="ECO:0000313" key="2">
    <source>
        <dbReference type="Proteomes" id="UP000006860"/>
    </source>
</evidence>
<dbReference type="STRING" id="756272.Plabr_1123"/>
<protein>
    <recommendedName>
        <fullName evidence="3">DUF2325 domain-containing protein</fullName>
    </recommendedName>
</protein>
<sequence>MDILTHATSSFRRRLLGLAAKDARFRSEVRHFAKALISDLSDAEGSDGDPKDDPFSKNVIARCRLKSEAARWRAYRAADASGIGMTDAEWSLMRGELLDQGQDLNCHLWMLNESLDVFDIEALEALAGCYDTLAEALELINDFAVHIPHHRRVAESLFRMLATIQSALRTAVSQVGGPEDQEQRAAFGWLRTMAEESRIFIRQHMKQDDPAEPESWIAVSEQIEAFRLLRRKEDERLMVTEGLFDDLFALTERLNDADSAGVATLWDEIVLVVEELVVNGVPPSSLELRELLRPHLTSAPSTTGFIQFERVRKQILSIPKSAIVASCARPTPSKPVEEVRKLLQGRSAVLIGAHERPHHRDAITNQFGLKELIWIRTNHGTSVKSFAPAVANEDVAVVLLTIRWASHSFGDVQVYCDRYGKPLVRLPGGYSPDQLAHQILTQCGDRLEAARSANGQ</sequence>
<keyword evidence="2" id="KW-1185">Reference proteome</keyword>
<reference evidence="2" key="1">
    <citation type="submission" date="2011-02" db="EMBL/GenBank/DDBJ databases">
        <title>The complete genome of Planctomyces brasiliensis DSM 5305.</title>
        <authorList>
            <person name="Lucas S."/>
            <person name="Copeland A."/>
            <person name="Lapidus A."/>
            <person name="Bruce D."/>
            <person name="Goodwin L."/>
            <person name="Pitluck S."/>
            <person name="Kyrpides N."/>
            <person name="Mavromatis K."/>
            <person name="Pagani I."/>
            <person name="Ivanova N."/>
            <person name="Ovchinnikova G."/>
            <person name="Lu M."/>
            <person name="Detter J.C."/>
            <person name="Han C."/>
            <person name="Land M."/>
            <person name="Hauser L."/>
            <person name="Markowitz V."/>
            <person name="Cheng J.-F."/>
            <person name="Hugenholtz P."/>
            <person name="Woyke T."/>
            <person name="Wu D."/>
            <person name="Tindall B."/>
            <person name="Pomrenke H.G."/>
            <person name="Brambilla E."/>
            <person name="Klenk H.-P."/>
            <person name="Eisen J.A."/>
        </authorList>
    </citation>
    <scope>NUCLEOTIDE SEQUENCE [LARGE SCALE GENOMIC DNA]</scope>
    <source>
        <strain evidence="2">ATCC 49424 / DSM 5305 / JCM 21570 / NBRC 103401 / IFAM 1448</strain>
    </source>
</reference>
<dbReference type="HOGENOM" id="CLU_599756_0_0_0"/>
<dbReference type="KEGG" id="pbs:Plabr_1123"/>
<dbReference type="EMBL" id="CP002546">
    <property type="protein sequence ID" value="ADY58739.1"/>
    <property type="molecule type" value="Genomic_DNA"/>
</dbReference>
<name>F0SKR9_RUBBR</name>
<dbReference type="AlphaFoldDB" id="F0SKR9"/>
<dbReference type="Proteomes" id="UP000006860">
    <property type="component" value="Chromosome"/>
</dbReference>
<evidence type="ECO:0008006" key="3">
    <source>
        <dbReference type="Google" id="ProtNLM"/>
    </source>
</evidence>
<dbReference type="eggNOG" id="ENOG5032S71">
    <property type="taxonomic scope" value="Bacteria"/>
</dbReference>
<proteinExistence type="predicted"/>
<gene>
    <name evidence="1" type="ordered locus">Plabr_1123</name>
</gene>
<evidence type="ECO:0000313" key="1">
    <source>
        <dbReference type="EMBL" id="ADY58739.1"/>
    </source>
</evidence>